<evidence type="ECO:0000256" key="1">
    <source>
        <dbReference type="ARBA" id="ARBA00005054"/>
    </source>
</evidence>
<dbReference type="InterPro" id="IPR004607">
    <property type="entry name" value="GART"/>
</dbReference>
<evidence type="ECO:0000256" key="2">
    <source>
        <dbReference type="ARBA" id="ARBA00012254"/>
    </source>
</evidence>
<comment type="pathway">
    <text evidence="1">Purine metabolism; IMP biosynthesis via de novo pathway; N(2)-formyl-N(1)-(5-phospho-D-ribosyl)glycinamide from N(1)-(5-phospho-D-ribosyl)glycinamide (10-formyl THF route): step 1/1.</text>
</comment>
<dbReference type="PANTHER" id="PTHR43369:SF2">
    <property type="entry name" value="PHOSPHORIBOSYLGLYCINAMIDE FORMYLTRANSFERASE"/>
    <property type="match status" value="1"/>
</dbReference>
<organism evidence="6">
    <name type="scientific">uncultured organism HF10_3D09</name>
    <dbReference type="NCBI Taxonomy" id="357603"/>
    <lineage>
        <taxon>unclassified sequences</taxon>
        <taxon>environmental samples</taxon>
    </lineage>
</organism>
<dbReference type="PANTHER" id="PTHR43369">
    <property type="entry name" value="PHOSPHORIBOSYLGLYCINAMIDE FORMYLTRANSFERASE"/>
    <property type="match status" value="1"/>
</dbReference>
<protein>
    <recommendedName>
        <fullName evidence="2">phosphoribosylglycinamide formyltransferase 1</fullName>
        <ecNumber evidence="2">2.1.2.2</ecNumber>
    </recommendedName>
</protein>
<proteinExistence type="inferred from homology"/>
<feature type="domain" description="Formyl transferase N-terminal" evidence="5">
    <location>
        <begin position="18"/>
        <end position="201"/>
    </location>
</feature>
<dbReference type="InterPro" id="IPR036477">
    <property type="entry name" value="Formyl_transf_N_sf"/>
</dbReference>
<dbReference type="EC" id="2.1.2.2" evidence="2"/>
<dbReference type="InterPro" id="IPR002376">
    <property type="entry name" value="Formyl_transf_N"/>
</dbReference>
<dbReference type="SUPFAM" id="SSF53328">
    <property type="entry name" value="Formyltransferase"/>
    <property type="match status" value="1"/>
</dbReference>
<reference evidence="6" key="1">
    <citation type="journal article" date="2006" name="Nature">
        <title>Proteorhodopsin lateral gene transfer between marine planktonic Bacteria and Archaea.</title>
        <authorList>
            <person name="Frigaard N.U."/>
            <person name="Martinez A."/>
            <person name="Mincer T.J."/>
            <person name="DeLong E.F."/>
        </authorList>
    </citation>
    <scope>NUCLEOTIDE SEQUENCE</scope>
</reference>
<dbReference type="AlphaFoldDB" id="Q2Q0B7"/>
<evidence type="ECO:0000313" key="6">
    <source>
        <dbReference type="EMBL" id="ABB83013.1"/>
    </source>
</evidence>
<evidence type="ECO:0000259" key="5">
    <source>
        <dbReference type="Pfam" id="PF00551"/>
    </source>
</evidence>
<keyword evidence="3 6" id="KW-0808">Transferase</keyword>
<evidence type="ECO:0000256" key="4">
    <source>
        <dbReference type="ARBA" id="ARBA00022755"/>
    </source>
</evidence>
<name>Q2Q0B7_9ZZZZ</name>
<dbReference type="NCBIfam" id="TIGR00639">
    <property type="entry name" value="PurN"/>
    <property type="match status" value="1"/>
</dbReference>
<dbReference type="EMBL" id="DQ257435">
    <property type="protein sequence ID" value="ABB83013.1"/>
    <property type="molecule type" value="Genomic_DNA"/>
</dbReference>
<accession>Q2Q0B7</accession>
<dbReference type="GO" id="GO:0006189">
    <property type="term" value="P:'de novo' IMP biosynthetic process"/>
    <property type="evidence" value="ECO:0007669"/>
    <property type="project" value="InterPro"/>
</dbReference>
<dbReference type="CDD" id="cd08645">
    <property type="entry name" value="FMT_core_GART"/>
    <property type="match status" value="1"/>
</dbReference>
<dbReference type="Gene3D" id="3.40.50.170">
    <property type="entry name" value="Formyl transferase, N-terminal domain"/>
    <property type="match status" value="1"/>
</dbReference>
<keyword evidence="4" id="KW-0658">Purine biosynthesis</keyword>
<sequence>MGEVQIVEKGGSPSAPLRIAVFFSGSGTGMNALLIHQSRDECIHRTVVCFTDKENAGGIEYAEQHKVPVVVETVDFNLPKEDRRLEHEARIRDKLDEFDVDLIVLSGYMRLLSADFVERYYPKIINIHPSLLPAFPGADAHTKVLASGVRVSGCTVHVVDSGMDSGPILAQRRVPVFDSDTRTLLSKRIQVEEHQMYPEIIDLICSGHRFGLDD</sequence>
<dbReference type="Pfam" id="PF00551">
    <property type="entry name" value="Formyl_trans_N"/>
    <property type="match status" value="1"/>
</dbReference>
<dbReference type="HAMAP" id="MF_01930">
    <property type="entry name" value="PurN"/>
    <property type="match status" value="1"/>
</dbReference>
<evidence type="ECO:0000256" key="3">
    <source>
        <dbReference type="ARBA" id="ARBA00022679"/>
    </source>
</evidence>
<dbReference type="GO" id="GO:0004644">
    <property type="term" value="F:phosphoribosylglycinamide formyltransferase activity"/>
    <property type="evidence" value="ECO:0007669"/>
    <property type="project" value="UniProtKB-EC"/>
</dbReference>